<dbReference type="AlphaFoldDB" id="A0A1I1Z5W3"/>
<feature type="region of interest" description="Disordered" evidence="1">
    <location>
        <begin position="243"/>
        <end position="280"/>
    </location>
</feature>
<evidence type="ECO:0000313" key="2">
    <source>
        <dbReference type="EMBL" id="SFE26678.1"/>
    </source>
</evidence>
<feature type="compositionally biased region" description="Basic and acidic residues" evidence="1">
    <location>
        <begin position="254"/>
        <end position="271"/>
    </location>
</feature>
<dbReference type="RefSeq" id="WP_143140630.1">
    <property type="nucleotide sequence ID" value="NZ_FOMX01000011.1"/>
</dbReference>
<protein>
    <submittedName>
        <fullName evidence="2">Uncharacterized protein</fullName>
    </submittedName>
</protein>
<keyword evidence="3" id="KW-1185">Reference proteome</keyword>
<dbReference type="Gene3D" id="1.10.287.1490">
    <property type="match status" value="1"/>
</dbReference>
<proteinExistence type="predicted"/>
<organism evidence="2 3">
    <name type="scientific">Nannocystis exedens</name>
    <dbReference type="NCBI Taxonomy" id="54"/>
    <lineage>
        <taxon>Bacteria</taxon>
        <taxon>Pseudomonadati</taxon>
        <taxon>Myxococcota</taxon>
        <taxon>Polyangia</taxon>
        <taxon>Nannocystales</taxon>
        <taxon>Nannocystaceae</taxon>
        <taxon>Nannocystis</taxon>
    </lineage>
</organism>
<name>A0A1I1Z5W3_9BACT</name>
<dbReference type="EMBL" id="FOMX01000011">
    <property type="protein sequence ID" value="SFE26678.1"/>
    <property type="molecule type" value="Genomic_DNA"/>
</dbReference>
<evidence type="ECO:0000256" key="1">
    <source>
        <dbReference type="SAM" id="MobiDB-lite"/>
    </source>
</evidence>
<gene>
    <name evidence="2" type="ORF">SAMN02745121_03629</name>
</gene>
<dbReference type="Proteomes" id="UP000199400">
    <property type="component" value="Unassembled WGS sequence"/>
</dbReference>
<sequence>MLHADRWAARYGFLRELWAGRSRVLADPALEAALRGAKTLPAPFAALLAELLPGGGNQAWLLAHEARPGTGRGRTGPRVAEFDAFEELLAEAPWQVAIVDLARHFVDAASLSRFAARAHGRLENRLETRAFRLLTALAEGAEAGRVVVVSAPGEAAGGLELGLFQELVTQHFPRARIYALALTRAASVVDCGEVTSDEVEDEEADERGPVPLAFDNSLGEDAGFECLIAVVGARDVPRGVTLLELPPTAPAEPPRAEPARPERARPERARDEESESLRGQLAQARRQIELASIARQSLVEQLDAAQSRIDALEDQLAGRAPAPAKASEPDEEGPRRIDAAAAALQSARWELEQLQGELRRVTARPVEELERSLAAAQARLGALHACAATVEALAQRAGADEGLAGELQTLRDRLLELAGPPPTGVAEPS</sequence>
<reference evidence="3" key="1">
    <citation type="submission" date="2016-10" db="EMBL/GenBank/DDBJ databases">
        <authorList>
            <person name="Varghese N."/>
            <person name="Submissions S."/>
        </authorList>
    </citation>
    <scope>NUCLEOTIDE SEQUENCE [LARGE SCALE GENOMIC DNA]</scope>
    <source>
        <strain evidence="3">ATCC 25963</strain>
    </source>
</reference>
<dbReference type="OrthoDB" id="5504978at2"/>
<feature type="region of interest" description="Disordered" evidence="1">
    <location>
        <begin position="316"/>
        <end position="335"/>
    </location>
</feature>
<accession>A0A1I1Z5W3</accession>
<evidence type="ECO:0000313" key="3">
    <source>
        <dbReference type="Proteomes" id="UP000199400"/>
    </source>
</evidence>
<dbReference type="STRING" id="54.SAMN02745121_03629"/>